<gene>
    <name evidence="1" type="ORF">AWU82_03490</name>
</gene>
<organism evidence="1 2">
    <name type="scientific">Pseudomonas glycinae</name>
    <dbReference type="NCBI Taxonomy" id="1785145"/>
    <lineage>
        <taxon>Bacteria</taxon>
        <taxon>Pseudomonadati</taxon>
        <taxon>Pseudomonadota</taxon>
        <taxon>Gammaproteobacteria</taxon>
        <taxon>Pseudomonadales</taxon>
        <taxon>Pseudomonadaceae</taxon>
        <taxon>Pseudomonas</taxon>
    </lineage>
</organism>
<dbReference type="InterPro" id="IPR045390">
    <property type="entry name" value="ABC-3C_MC3"/>
</dbReference>
<proteinExistence type="predicted"/>
<dbReference type="Proteomes" id="UP000075187">
    <property type="component" value="Chromosome"/>
</dbReference>
<dbReference type="Pfam" id="PF20131">
    <property type="entry name" value="MC3"/>
    <property type="match status" value="1"/>
</dbReference>
<keyword evidence="2" id="KW-1185">Reference proteome</keyword>
<name>A0ABM5ZIS3_9PSED</name>
<protein>
    <submittedName>
        <fullName evidence="1">Uncharacterized protein</fullName>
    </submittedName>
</protein>
<dbReference type="RefSeq" id="WP_064378983.1">
    <property type="nucleotide sequence ID" value="NZ_CP014205.2"/>
</dbReference>
<reference evidence="1" key="1">
    <citation type="submission" date="2017-12" db="EMBL/GenBank/DDBJ databases">
        <title>Pseudomonas sp. MS586 complete sequence.</title>
        <authorList>
            <person name="Lu S."/>
            <person name="Deng P."/>
        </authorList>
    </citation>
    <scope>NUCLEOTIDE SEQUENCE</scope>
    <source>
        <strain evidence="1">MS586</strain>
    </source>
</reference>
<sequence>MEEIIRPKQDFREIYLMQNPALGAALIWRFTEGYAPKGQGQLPTMLLLFIVLPILFHEQLRNAAITTNPSSGLRVFAGKFKSEQEILFGIQARMLKLRGLSLASTSIAIQSKLISLDTSVAQVESLRSKAPVDLEKKIMDMLKAAQKLGHWCKTLTLQEVQAILRIKL</sequence>
<evidence type="ECO:0000313" key="2">
    <source>
        <dbReference type="Proteomes" id="UP000075187"/>
    </source>
</evidence>
<evidence type="ECO:0000313" key="1">
    <source>
        <dbReference type="EMBL" id="AMQ82380.1"/>
    </source>
</evidence>
<accession>A0ABM5ZIS3</accession>
<dbReference type="EMBL" id="CP014205">
    <property type="protein sequence ID" value="AMQ82380.1"/>
    <property type="molecule type" value="Genomic_DNA"/>
</dbReference>